<reference evidence="2" key="2">
    <citation type="submission" date="2023-06" db="EMBL/GenBank/DDBJ databases">
        <authorList>
            <consortium name="Lawrence Berkeley National Laboratory"/>
            <person name="Haridas S."/>
            <person name="Hensen N."/>
            <person name="Bonometti L."/>
            <person name="Westerberg I."/>
            <person name="Brannstrom I.O."/>
            <person name="Guillou S."/>
            <person name="Cros-Aarteil S."/>
            <person name="Calhoun S."/>
            <person name="Kuo A."/>
            <person name="Mondo S."/>
            <person name="Pangilinan J."/>
            <person name="Riley R."/>
            <person name="LaButti K."/>
            <person name="Andreopoulos B."/>
            <person name="Lipzen A."/>
            <person name="Chen C."/>
            <person name="Yanf M."/>
            <person name="Daum C."/>
            <person name="Ng V."/>
            <person name="Clum A."/>
            <person name="Steindorff A."/>
            <person name="Ohm R."/>
            <person name="Martin F."/>
            <person name="Silar P."/>
            <person name="Natvig D."/>
            <person name="Lalanne C."/>
            <person name="Gautier V."/>
            <person name="Ament-velasquez S.L."/>
            <person name="Kruys A."/>
            <person name="Hutchinson M.I."/>
            <person name="Powell A.J."/>
            <person name="Barry K."/>
            <person name="Miller A.N."/>
            <person name="Grigoriev I.V."/>
            <person name="Debuchy R."/>
            <person name="Gladieux P."/>
            <person name="Thoren M.H."/>
            <person name="Johannesson H."/>
        </authorList>
    </citation>
    <scope>NUCLEOTIDE SEQUENCE</scope>
    <source>
        <strain evidence="2">CBS 232.78</strain>
    </source>
</reference>
<dbReference type="PANTHER" id="PTHR34315">
    <property type="match status" value="1"/>
</dbReference>
<organism evidence="2 3">
    <name type="scientific">Podospora didyma</name>
    <dbReference type="NCBI Taxonomy" id="330526"/>
    <lineage>
        <taxon>Eukaryota</taxon>
        <taxon>Fungi</taxon>
        <taxon>Dikarya</taxon>
        <taxon>Ascomycota</taxon>
        <taxon>Pezizomycotina</taxon>
        <taxon>Sordariomycetes</taxon>
        <taxon>Sordariomycetidae</taxon>
        <taxon>Sordariales</taxon>
        <taxon>Podosporaceae</taxon>
        <taxon>Podospora</taxon>
    </lineage>
</organism>
<evidence type="ECO:0000313" key="2">
    <source>
        <dbReference type="EMBL" id="KAK3367504.1"/>
    </source>
</evidence>
<keyword evidence="2" id="KW-0223">Dioxygenase</keyword>
<keyword evidence="2" id="KW-0560">Oxidoreductase</keyword>
<reference evidence="2" key="1">
    <citation type="journal article" date="2023" name="Mol. Phylogenet. Evol.">
        <title>Genome-scale phylogeny and comparative genomics of the fungal order Sordariales.</title>
        <authorList>
            <person name="Hensen N."/>
            <person name="Bonometti L."/>
            <person name="Westerberg I."/>
            <person name="Brannstrom I.O."/>
            <person name="Guillou S."/>
            <person name="Cros-Aarteil S."/>
            <person name="Calhoun S."/>
            <person name="Haridas S."/>
            <person name="Kuo A."/>
            <person name="Mondo S."/>
            <person name="Pangilinan J."/>
            <person name="Riley R."/>
            <person name="LaButti K."/>
            <person name="Andreopoulos B."/>
            <person name="Lipzen A."/>
            <person name="Chen C."/>
            <person name="Yan M."/>
            <person name="Daum C."/>
            <person name="Ng V."/>
            <person name="Clum A."/>
            <person name="Steindorff A."/>
            <person name="Ohm R.A."/>
            <person name="Martin F."/>
            <person name="Silar P."/>
            <person name="Natvig D.O."/>
            <person name="Lalanne C."/>
            <person name="Gautier V."/>
            <person name="Ament-Velasquez S.L."/>
            <person name="Kruys A."/>
            <person name="Hutchinson M.I."/>
            <person name="Powell A.J."/>
            <person name="Barry K."/>
            <person name="Miller A.N."/>
            <person name="Grigoriev I.V."/>
            <person name="Debuchy R."/>
            <person name="Gladieux P."/>
            <person name="Hiltunen Thoren M."/>
            <person name="Johannesson H."/>
        </authorList>
    </citation>
    <scope>NUCLEOTIDE SEQUENCE</scope>
    <source>
        <strain evidence="2">CBS 232.78</strain>
    </source>
</reference>
<dbReference type="GO" id="GO:0005506">
    <property type="term" value="F:iron ion binding"/>
    <property type="evidence" value="ECO:0007669"/>
    <property type="project" value="InterPro"/>
</dbReference>
<keyword evidence="3" id="KW-1185">Reference proteome</keyword>
<dbReference type="InterPro" id="IPR015889">
    <property type="entry name" value="Intradiol_dOase_core"/>
</dbReference>
<sequence length="314" mass="34327">MHLLRICLVFLGLVTFPIGYGDLGHEIAARATFSQFNKMSLAHCAERLAADRVHENALRLRVDILRNVVQARDDKSPINVDHSANGENFTTSTSPEDLFAQFKSVGRDGYVLAPESTEGPFYVDGEYNRSDLAEAQVGVLLCCNSTGVYGGIKFKEDPGKIHYSWLRGLQETKADGSVYFSALVPGHYTDRCPHVHVATHINATVLPNGTIFSNAVSHAGQFIFDQPLLDTVFELDPCTLNTNLLVKNVDDAFLVGESQTSDPFFEWAYVNTSSPQAGVLAWIAFGVNLTHVRHLSPAATFPAVSPRETAISGL</sequence>
<evidence type="ECO:0000313" key="3">
    <source>
        <dbReference type="Proteomes" id="UP001285441"/>
    </source>
</evidence>
<dbReference type="Proteomes" id="UP001285441">
    <property type="component" value="Unassembled WGS sequence"/>
</dbReference>
<evidence type="ECO:0000256" key="1">
    <source>
        <dbReference type="SAM" id="SignalP"/>
    </source>
</evidence>
<name>A0AAE0K037_9PEZI</name>
<protein>
    <submittedName>
        <fullName evidence="2">Intradiol ring-cleavage dioxygenase</fullName>
    </submittedName>
</protein>
<proteinExistence type="predicted"/>
<feature type="signal peptide" evidence="1">
    <location>
        <begin position="1"/>
        <end position="21"/>
    </location>
</feature>
<keyword evidence="1" id="KW-0732">Signal</keyword>
<dbReference type="SUPFAM" id="SSF49482">
    <property type="entry name" value="Aromatic compound dioxygenase"/>
    <property type="match status" value="1"/>
</dbReference>
<dbReference type="Gene3D" id="2.60.130.10">
    <property type="entry name" value="Aromatic compound dioxygenase"/>
    <property type="match status" value="1"/>
</dbReference>
<dbReference type="EMBL" id="JAULSW010000011">
    <property type="protein sequence ID" value="KAK3367504.1"/>
    <property type="molecule type" value="Genomic_DNA"/>
</dbReference>
<feature type="chain" id="PRO_5042286618" evidence="1">
    <location>
        <begin position="22"/>
        <end position="314"/>
    </location>
</feature>
<gene>
    <name evidence="2" type="ORF">B0H63DRAFT_535460</name>
</gene>
<dbReference type="PANTHER" id="PTHR34315:SF1">
    <property type="entry name" value="INTRADIOL RING-CLEAVAGE DIOXYGENASES DOMAIN-CONTAINING PROTEIN-RELATED"/>
    <property type="match status" value="1"/>
</dbReference>
<accession>A0AAE0K037</accession>
<dbReference type="AlphaFoldDB" id="A0AAE0K037"/>
<comment type="caution">
    <text evidence="2">The sequence shown here is derived from an EMBL/GenBank/DDBJ whole genome shotgun (WGS) entry which is preliminary data.</text>
</comment>
<dbReference type="GO" id="GO:0016702">
    <property type="term" value="F:oxidoreductase activity, acting on single donors with incorporation of molecular oxygen, incorporation of two atoms of oxygen"/>
    <property type="evidence" value="ECO:0007669"/>
    <property type="project" value="InterPro"/>
</dbReference>